<proteinExistence type="predicted"/>
<dbReference type="NCBIfam" id="NF038353">
    <property type="entry name" value="FxLYD_dom"/>
    <property type="match status" value="1"/>
</dbReference>
<feature type="compositionally biased region" description="Gly residues" evidence="1">
    <location>
        <begin position="64"/>
        <end position="107"/>
    </location>
</feature>
<organism evidence="3 4">
    <name type="scientific">Polyangium mundeleinium</name>
    <dbReference type="NCBI Taxonomy" id="2995306"/>
    <lineage>
        <taxon>Bacteria</taxon>
        <taxon>Pseudomonadati</taxon>
        <taxon>Myxococcota</taxon>
        <taxon>Polyangia</taxon>
        <taxon>Polyangiales</taxon>
        <taxon>Polyangiaceae</taxon>
        <taxon>Polyangium</taxon>
    </lineage>
</organism>
<dbReference type="InterPro" id="IPR047676">
    <property type="entry name" value="FxLYD_dom"/>
</dbReference>
<feature type="compositionally biased region" description="Gly residues" evidence="1">
    <location>
        <begin position="38"/>
        <end position="56"/>
    </location>
</feature>
<evidence type="ECO:0000256" key="2">
    <source>
        <dbReference type="SAM" id="Phobius"/>
    </source>
</evidence>
<dbReference type="PRINTS" id="PR01871">
    <property type="entry name" value="ANNEXINVII"/>
</dbReference>
<accession>A0ABT5EU08</accession>
<dbReference type="RefSeq" id="WP_271922668.1">
    <property type="nucleotide sequence ID" value="NZ_JAQNDO010000001.1"/>
</dbReference>
<dbReference type="Proteomes" id="UP001221411">
    <property type="component" value="Unassembled WGS sequence"/>
</dbReference>
<evidence type="ECO:0000313" key="4">
    <source>
        <dbReference type="Proteomes" id="UP001221411"/>
    </source>
</evidence>
<feature type="region of interest" description="Disordered" evidence="1">
    <location>
        <begin position="1"/>
        <end position="162"/>
    </location>
</feature>
<protein>
    <submittedName>
        <fullName evidence="3">FxLYD domain-containing protein</fullName>
    </submittedName>
</protein>
<feature type="compositionally biased region" description="Pro residues" evidence="1">
    <location>
        <begin position="125"/>
        <end position="137"/>
    </location>
</feature>
<feature type="compositionally biased region" description="Pro residues" evidence="1">
    <location>
        <begin position="145"/>
        <end position="156"/>
    </location>
</feature>
<keyword evidence="2" id="KW-1133">Transmembrane helix</keyword>
<feature type="compositionally biased region" description="Pro residues" evidence="1">
    <location>
        <begin position="22"/>
        <end position="32"/>
    </location>
</feature>
<dbReference type="EMBL" id="JAQNDO010000001">
    <property type="protein sequence ID" value="MDC0745309.1"/>
    <property type="molecule type" value="Genomic_DNA"/>
</dbReference>
<keyword evidence="4" id="KW-1185">Reference proteome</keyword>
<keyword evidence="2" id="KW-0812">Transmembrane</keyword>
<sequence length="423" mass="41478">MIEHTTGEPRMANGFGPGGGGLPPPAPPPGGAPPSGGDNFGGGGPPGGFGGGGPPGGYGPPPGGGGYGGPPGGGPPGGGGYGGPPGGGGFGGPPGGAPPGGGGFGGPPGGPGGPPGGAPPGGGYGPPPGGGYGPPPGGNFGGPPMGGPPMGGPPMGGPILPQQKKGPNMGLIIGLGCGGLLLVTIIGVVGFFWYAAKKTSEAIAAIPLDSANPDGPKLGDLGDLAKPPKAGDLKAELKDLRHYKAEYGSTIHFVGEIHNTGKDPLGFPNIKVTFFDDGNTAIDSGTCSSLIRELAPGEKVPCTFSLYKTTKWASYKTEANPMRPLFTGKAAKLKISDTKFTAKKGFNPHQVEGKITNESAFKAKSVWALVSLYDKEGKICGADQALVAGNDLDSNSGGIFTAKIYNVAAPPDTFRVLAVGYSE</sequence>
<feature type="compositionally biased region" description="Pro residues" evidence="1">
    <location>
        <begin position="108"/>
        <end position="118"/>
    </location>
</feature>
<evidence type="ECO:0000313" key="3">
    <source>
        <dbReference type="EMBL" id="MDC0745309.1"/>
    </source>
</evidence>
<keyword evidence="2" id="KW-0472">Membrane</keyword>
<gene>
    <name evidence="3" type="ORF">POL67_28515</name>
</gene>
<evidence type="ECO:0000256" key="1">
    <source>
        <dbReference type="SAM" id="MobiDB-lite"/>
    </source>
</evidence>
<comment type="caution">
    <text evidence="3">The sequence shown here is derived from an EMBL/GenBank/DDBJ whole genome shotgun (WGS) entry which is preliminary data.</text>
</comment>
<name>A0ABT5EU08_9BACT</name>
<reference evidence="3 4" key="1">
    <citation type="submission" date="2022-11" db="EMBL/GenBank/DDBJ databases">
        <title>Minimal conservation of predation-associated metabolite biosynthetic gene clusters underscores biosynthetic potential of Myxococcota including descriptions for ten novel species: Archangium lansinium sp. nov., Myxococcus landrumus sp. nov., Nannocystis bai.</title>
        <authorList>
            <person name="Ahearne A."/>
            <person name="Stevens C."/>
            <person name="Dowd S."/>
        </authorList>
    </citation>
    <scope>NUCLEOTIDE SEQUENCE [LARGE SCALE GENOMIC DNA]</scope>
    <source>
        <strain evidence="3 4">RJM3</strain>
    </source>
</reference>
<feature type="transmembrane region" description="Helical" evidence="2">
    <location>
        <begin position="171"/>
        <end position="194"/>
    </location>
</feature>